<dbReference type="EMBL" id="JAGSMN010000623">
    <property type="protein sequence ID" value="MBR7676240.1"/>
    <property type="molecule type" value="Genomic_DNA"/>
</dbReference>
<reference evidence="2" key="1">
    <citation type="submission" date="2021-04" db="EMBL/GenBank/DDBJ databases">
        <title>Sequencing of actinobacteria type strains.</title>
        <authorList>
            <person name="Nguyen G.-S."/>
            <person name="Wentzel A."/>
        </authorList>
    </citation>
    <scope>NUCLEOTIDE SEQUENCE</scope>
    <source>
        <strain evidence="2">DSM 42095</strain>
    </source>
</reference>
<keyword evidence="3" id="KW-1185">Reference proteome</keyword>
<sequence length="162" mass="17582">MHTAWWLALGAVVALALVAAFVDGRGRLGPRRSRRSAVRGEGPGAAPASRAGPRPLAPDEGPRPGEIWRARVPWGEGPGSDRPCLVLTVRTEGARVARITTRRRYGDLPGALPLPPGSVGDARGRPSYLRTDALREVPLRAFQRRVGEVDPLLWDRVRHLAE</sequence>
<protein>
    <submittedName>
        <fullName evidence="2">Type II toxin-antitoxin system PemK/MazF family toxin</fullName>
    </submittedName>
</protein>
<gene>
    <name evidence="2" type="ORF">KDA82_25170</name>
</gene>
<name>A0A8T4IXW9_9ACTN</name>
<proteinExistence type="predicted"/>
<feature type="compositionally biased region" description="Low complexity" evidence="1">
    <location>
        <begin position="44"/>
        <end position="54"/>
    </location>
</feature>
<dbReference type="Pfam" id="PF02452">
    <property type="entry name" value="PemK_toxin"/>
    <property type="match status" value="1"/>
</dbReference>
<evidence type="ECO:0000313" key="2">
    <source>
        <dbReference type="EMBL" id="MBR7676240.1"/>
    </source>
</evidence>
<dbReference type="Proteomes" id="UP000675554">
    <property type="component" value="Unassembled WGS sequence"/>
</dbReference>
<dbReference type="AlphaFoldDB" id="A0A8T4IXW9"/>
<dbReference type="GO" id="GO:0003677">
    <property type="term" value="F:DNA binding"/>
    <property type="evidence" value="ECO:0007669"/>
    <property type="project" value="InterPro"/>
</dbReference>
<evidence type="ECO:0000256" key="1">
    <source>
        <dbReference type="SAM" id="MobiDB-lite"/>
    </source>
</evidence>
<comment type="caution">
    <text evidence="2">The sequence shown here is derived from an EMBL/GenBank/DDBJ whole genome shotgun (WGS) entry which is preliminary data.</text>
</comment>
<dbReference type="SUPFAM" id="SSF50118">
    <property type="entry name" value="Cell growth inhibitor/plasmid maintenance toxic component"/>
    <property type="match status" value="1"/>
</dbReference>
<accession>A0A8T4IXW9</accession>
<dbReference type="InterPro" id="IPR003477">
    <property type="entry name" value="PemK-like"/>
</dbReference>
<evidence type="ECO:0000313" key="3">
    <source>
        <dbReference type="Proteomes" id="UP000675554"/>
    </source>
</evidence>
<feature type="compositionally biased region" description="Basic and acidic residues" evidence="1">
    <location>
        <begin position="60"/>
        <end position="69"/>
    </location>
</feature>
<organism evidence="2 3">
    <name type="scientific">Streptomyces daliensis</name>
    <dbReference type="NCBI Taxonomy" id="299421"/>
    <lineage>
        <taxon>Bacteria</taxon>
        <taxon>Bacillati</taxon>
        <taxon>Actinomycetota</taxon>
        <taxon>Actinomycetes</taxon>
        <taxon>Kitasatosporales</taxon>
        <taxon>Streptomycetaceae</taxon>
        <taxon>Streptomyces</taxon>
    </lineage>
</organism>
<feature type="region of interest" description="Disordered" evidence="1">
    <location>
        <begin position="29"/>
        <end position="75"/>
    </location>
</feature>